<dbReference type="EMBL" id="MPDP01000147">
    <property type="protein sequence ID" value="KAK1475832.1"/>
    <property type="molecule type" value="Genomic_DNA"/>
</dbReference>
<keyword evidence="2" id="KW-0732">Signal</keyword>
<dbReference type="Proteomes" id="UP001239213">
    <property type="component" value="Unassembled WGS sequence"/>
</dbReference>
<evidence type="ECO:0000313" key="4">
    <source>
        <dbReference type="Proteomes" id="UP001239213"/>
    </source>
</evidence>
<feature type="chain" id="PRO_5042467961" evidence="2">
    <location>
        <begin position="17"/>
        <end position="168"/>
    </location>
</feature>
<sequence>MKSIIIIAATISDALASLNCTATAEVKTYCCPDTKSELVELVKTGPAGALIMMGCAADNTNKYIKELVLNYNGLYTAYSTQFKDCYLNTIPFNDLKVLPDCRDDTYVLDLTRGKSGPLDKCNPNCVSQNKFPANTYFGDRQKGTNMASDFPRPNPSPGWPGVRRGRRV</sequence>
<evidence type="ECO:0000313" key="3">
    <source>
        <dbReference type="EMBL" id="KAK1475832.1"/>
    </source>
</evidence>
<gene>
    <name evidence="3" type="ORF">CCUS01_16863</name>
</gene>
<name>A0AAI9V7U0_9PEZI</name>
<evidence type="ECO:0000256" key="2">
    <source>
        <dbReference type="SAM" id="SignalP"/>
    </source>
</evidence>
<organism evidence="3 4">
    <name type="scientific">Colletotrichum cuscutae</name>
    <dbReference type="NCBI Taxonomy" id="1209917"/>
    <lineage>
        <taxon>Eukaryota</taxon>
        <taxon>Fungi</taxon>
        <taxon>Dikarya</taxon>
        <taxon>Ascomycota</taxon>
        <taxon>Pezizomycotina</taxon>
        <taxon>Sordariomycetes</taxon>
        <taxon>Hypocreomycetidae</taxon>
        <taxon>Glomerellales</taxon>
        <taxon>Glomerellaceae</taxon>
        <taxon>Colletotrichum</taxon>
        <taxon>Colletotrichum acutatum species complex</taxon>
    </lineage>
</organism>
<reference evidence="3" key="1">
    <citation type="submission" date="2016-11" db="EMBL/GenBank/DDBJ databases">
        <title>The genome sequence of Colletotrichum cuscutae.</title>
        <authorList>
            <person name="Baroncelli R."/>
        </authorList>
    </citation>
    <scope>NUCLEOTIDE SEQUENCE</scope>
    <source>
        <strain evidence="3">IMI 304802</strain>
    </source>
</reference>
<evidence type="ECO:0000256" key="1">
    <source>
        <dbReference type="SAM" id="MobiDB-lite"/>
    </source>
</evidence>
<proteinExistence type="predicted"/>
<keyword evidence="4" id="KW-1185">Reference proteome</keyword>
<protein>
    <submittedName>
        <fullName evidence="3">Uncharacterized protein</fullName>
    </submittedName>
</protein>
<feature type="region of interest" description="Disordered" evidence="1">
    <location>
        <begin position="142"/>
        <end position="168"/>
    </location>
</feature>
<accession>A0AAI9V7U0</accession>
<feature type="signal peptide" evidence="2">
    <location>
        <begin position="1"/>
        <end position="16"/>
    </location>
</feature>
<dbReference type="AlphaFoldDB" id="A0AAI9V7U0"/>
<comment type="caution">
    <text evidence="3">The sequence shown here is derived from an EMBL/GenBank/DDBJ whole genome shotgun (WGS) entry which is preliminary data.</text>
</comment>